<keyword evidence="2" id="KW-0732">Signal</keyword>
<dbReference type="PANTHER" id="PTHR40940">
    <property type="entry name" value="PROTEIN BATD-RELATED"/>
    <property type="match status" value="1"/>
</dbReference>
<feature type="chain" id="PRO_5016181682" description="Protein BatD" evidence="2">
    <location>
        <begin position="22"/>
        <end position="612"/>
    </location>
</feature>
<sequence length="612" mass="68508">MYRDKLILLLFICFLPICLFAQTSFTVSAPSSVELGQQFKVVFELRNASEKRFSAPKFEGFDILFASSDVAMIRENNRTETLNTHTYVLLPKSKGKFTIGAATVVTSDNKSLRTKATQIAVVDKGRSSRNTDHGGKTAEATEELPTLGAQDVFVRIELNKSKAYEQEEVIATYKLYIDPKLRLRQVESVRYPEFEGFVSQPVYDTPERGFVIEKYNGRYYNVVFLQQWVVLAQRPGQLNISPAEIEVEVSLPRKLKSTGDPMQDFLNASRGGYLNLKRHLKTSPAALTVIPLPLPKPAAFDGAVGEYMIKASVDPQQPATGEAMTVRVEINGRGNIKLLKEPKIQFPESFDTYDPKAKSDIQVSAGGSTGSKVIEYYAVPNRVGSYSLPPVEMVFFDPATKKYKRIATDPIQLKVKKGKELAPAVAGSSAPRENVRLQGREPSLPRFEIDGSTILPGSAFAFSPLYWSCYLLVLSLGVLCYFLVRQKRKMEADIDGTRKRRAAKLALEHLTNARNRMQAGEERSFYDALLTALWGYLGDKLLLPLSDLKQDKVEEKLQAYGAEVSLIARWKALIQELEFARFASVDTGKKMEDFYQEAAQLIDLTEKVNVQP</sequence>
<feature type="transmembrane region" description="Helical" evidence="1">
    <location>
        <begin position="465"/>
        <end position="484"/>
    </location>
</feature>
<gene>
    <name evidence="3" type="ORF">NCTC12858_00335</name>
</gene>
<feature type="signal peptide" evidence="2">
    <location>
        <begin position="1"/>
        <end position="21"/>
    </location>
</feature>
<protein>
    <recommendedName>
        <fullName evidence="5">Protein BatD</fullName>
    </recommendedName>
</protein>
<accession>A0A2X4SEQ0</accession>
<reference evidence="3 4" key="1">
    <citation type="submission" date="2018-06" db="EMBL/GenBank/DDBJ databases">
        <authorList>
            <consortium name="Pathogen Informatics"/>
            <person name="Doyle S."/>
        </authorList>
    </citation>
    <scope>NUCLEOTIDE SEQUENCE [LARGE SCALE GENOMIC DNA]</scope>
    <source>
        <strain evidence="3 4">NCTC12858</strain>
    </source>
</reference>
<keyword evidence="1" id="KW-0812">Transmembrane</keyword>
<dbReference type="Pfam" id="PF13584">
    <property type="entry name" value="BatD"/>
    <property type="match status" value="2"/>
</dbReference>
<evidence type="ECO:0000313" key="4">
    <source>
        <dbReference type="Proteomes" id="UP000249300"/>
    </source>
</evidence>
<keyword evidence="4" id="KW-1185">Reference proteome</keyword>
<keyword evidence="1" id="KW-0472">Membrane</keyword>
<keyword evidence="1" id="KW-1133">Transmembrane helix</keyword>
<proteinExistence type="predicted"/>
<dbReference type="EMBL" id="LS483447">
    <property type="protein sequence ID" value="SQH72512.1"/>
    <property type="molecule type" value="Genomic_DNA"/>
</dbReference>
<dbReference type="PANTHER" id="PTHR40940:SF2">
    <property type="entry name" value="BATD"/>
    <property type="match status" value="1"/>
</dbReference>
<dbReference type="AlphaFoldDB" id="A0A2X4SEQ0"/>
<evidence type="ECO:0000256" key="2">
    <source>
        <dbReference type="SAM" id="SignalP"/>
    </source>
</evidence>
<dbReference type="RefSeq" id="WP_023941374.1">
    <property type="nucleotide sequence ID" value="NZ_LS483447.1"/>
</dbReference>
<evidence type="ECO:0000313" key="3">
    <source>
        <dbReference type="EMBL" id="SQH72512.1"/>
    </source>
</evidence>
<dbReference type="InterPro" id="IPR025738">
    <property type="entry name" value="BatD"/>
</dbReference>
<dbReference type="KEGG" id="pcre:NCTC12858_00335"/>
<evidence type="ECO:0008006" key="5">
    <source>
        <dbReference type="Google" id="ProtNLM"/>
    </source>
</evidence>
<organism evidence="3 4">
    <name type="scientific">Porphyromonas crevioricanis</name>
    <dbReference type="NCBI Taxonomy" id="393921"/>
    <lineage>
        <taxon>Bacteria</taxon>
        <taxon>Pseudomonadati</taxon>
        <taxon>Bacteroidota</taxon>
        <taxon>Bacteroidia</taxon>
        <taxon>Bacteroidales</taxon>
        <taxon>Porphyromonadaceae</taxon>
        <taxon>Porphyromonas</taxon>
    </lineage>
</organism>
<dbReference type="Proteomes" id="UP000249300">
    <property type="component" value="Chromosome 1"/>
</dbReference>
<name>A0A2X4SEQ0_9PORP</name>
<evidence type="ECO:0000256" key="1">
    <source>
        <dbReference type="SAM" id="Phobius"/>
    </source>
</evidence>